<accession>A0A1G9LTI2</accession>
<reference evidence="1 2" key="1">
    <citation type="submission" date="2016-10" db="EMBL/GenBank/DDBJ databases">
        <authorList>
            <person name="de Groot N.N."/>
        </authorList>
    </citation>
    <scope>NUCLEOTIDE SEQUENCE [LARGE SCALE GENOMIC DNA]</scope>
    <source>
        <strain evidence="1 2">JCM 21544</strain>
    </source>
</reference>
<protein>
    <submittedName>
        <fullName evidence="1">Uncharacterized protein</fullName>
    </submittedName>
</protein>
<dbReference type="RefSeq" id="WP_169715808.1">
    <property type="nucleotide sequence ID" value="NZ_FNFD01000026.1"/>
</dbReference>
<dbReference type="AlphaFoldDB" id="A0A1G9LTI2"/>
<name>A0A1G9LTI2_9PSED</name>
<evidence type="ECO:0000313" key="1">
    <source>
        <dbReference type="EMBL" id="SDL65114.1"/>
    </source>
</evidence>
<dbReference type="STRING" id="137658.SAMN05216186_12628"/>
<organism evidence="1 2">
    <name type="scientific">Pseudomonas indica</name>
    <dbReference type="NCBI Taxonomy" id="137658"/>
    <lineage>
        <taxon>Bacteria</taxon>
        <taxon>Pseudomonadati</taxon>
        <taxon>Pseudomonadota</taxon>
        <taxon>Gammaproteobacteria</taxon>
        <taxon>Pseudomonadales</taxon>
        <taxon>Pseudomonadaceae</taxon>
        <taxon>Pseudomonas</taxon>
    </lineage>
</organism>
<dbReference type="EMBL" id="FNFD01000026">
    <property type="protein sequence ID" value="SDL65114.1"/>
    <property type="molecule type" value="Genomic_DNA"/>
</dbReference>
<dbReference type="Proteomes" id="UP000198706">
    <property type="component" value="Unassembled WGS sequence"/>
</dbReference>
<proteinExistence type="predicted"/>
<keyword evidence="2" id="KW-1185">Reference proteome</keyword>
<evidence type="ECO:0000313" key="2">
    <source>
        <dbReference type="Proteomes" id="UP000198706"/>
    </source>
</evidence>
<sequence length="51" mass="5422">MSVVDRNEVEPLIPSSHGGGIAVATARLPRHMVRPALQVIAGALRPRLSQP</sequence>
<gene>
    <name evidence="1" type="ORF">SAMN05216186_12628</name>
</gene>